<reference evidence="1 2" key="1">
    <citation type="submission" date="2020-08" db="EMBL/GenBank/DDBJ databases">
        <title>Sequencing the genomes of 1000 actinobacteria strains.</title>
        <authorList>
            <person name="Klenk H.-P."/>
        </authorList>
    </citation>
    <scope>NUCLEOTIDE SEQUENCE [LARGE SCALE GENOMIC DNA]</scope>
    <source>
        <strain evidence="1 2">DSM 45784</strain>
    </source>
</reference>
<gene>
    <name evidence="1" type="ORF">BJ982_004382</name>
</gene>
<accession>A0A7W7D9N0</accession>
<name>A0A7W7D9N0_9ACTN</name>
<dbReference type="Proteomes" id="UP000542210">
    <property type="component" value="Unassembled WGS sequence"/>
</dbReference>
<dbReference type="RefSeq" id="WP_184882870.1">
    <property type="nucleotide sequence ID" value="NZ_BOOV01000005.1"/>
</dbReference>
<dbReference type="EMBL" id="JACHND010000001">
    <property type="protein sequence ID" value="MBB4702838.1"/>
    <property type="molecule type" value="Genomic_DNA"/>
</dbReference>
<organism evidence="1 2">
    <name type="scientific">Sphaerisporangium siamense</name>
    <dbReference type="NCBI Taxonomy" id="795645"/>
    <lineage>
        <taxon>Bacteria</taxon>
        <taxon>Bacillati</taxon>
        <taxon>Actinomycetota</taxon>
        <taxon>Actinomycetes</taxon>
        <taxon>Streptosporangiales</taxon>
        <taxon>Streptosporangiaceae</taxon>
        <taxon>Sphaerisporangium</taxon>
    </lineage>
</organism>
<comment type="caution">
    <text evidence="1">The sequence shown here is derived from an EMBL/GenBank/DDBJ whole genome shotgun (WGS) entry which is preliminary data.</text>
</comment>
<evidence type="ECO:0000313" key="1">
    <source>
        <dbReference type="EMBL" id="MBB4702838.1"/>
    </source>
</evidence>
<proteinExistence type="predicted"/>
<evidence type="ECO:0000313" key="2">
    <source>
        <dbReference type="Proteomes" id="UP000542210"/>
    </source>
</evidence>
<protein>
    <submittedName>
        <fullName evidence="1">Uncharacterized protein</fullName>
    </submittedName>
</protein>
<sequence length="68" mass="7517">MPAELRTCRIKRGFQHTDVRSYGGKSCIQVLMPWIRHQIIIDGQRRTPVAVKASVKMEILGGAAVGSP</sequence>
<keyword evidence="2" id="KW-1185">Reference proteome</keyword>
<dbReference type="AlphaFoldDB" id="A0A7W7D9N0"/>